<evidence type="ECO:0008006" key="9">
    <source>
        <dbReference type="Google" id="ProtNLM"/>
    </source>
</evidence>
<feature type="domain" description="Carbohydrate kinase FGGY C-terminal" evidence="6">
    <location>
        <begin position="476"/>
        <end position="657"/>
    </location>
</feature>
<feature type="signal peptide" evidence="4">
    <location>
        <begin position="1"/>
        <end position="23"/>
    </location>
</feature>
<feature type="compositionally biased region" description="Polar residues" evidence="3">
    <location>
        <begin position="159"/>
        <end position="174"/>
    </location>
</feature>
<dbReference type="Proteomes" id="UP001165122">
    <property type="component" value="Unassembled WGS sequence"/>
</dbReference>
<dbReference type="InterPro" id="IPR043129">
    <property type="entry name" value="ATPase_NBD"/>
</dbReference>
<keyword evidence="1" id="KW-0808">Transferase</keyword>
<feature type="domain" description="Carbohydrate kinase FGGY N-terminal" evidence="5">
    <location>
        <begin position="231"/>
        <end position="423"/>
    </location>
</feature>
<evidence type="ECO:0000259" key="5">
    <source>
        <dbReference type="Pfam" id="PF00370"/>
    </source>
</evidence>
<name>A0A9W7A122_9STRA</name>
<dbReference type="Gene3D" id="3.30.420.40">
    <property type="match status" value="2"/>
</dbReference>
<feature type="compositionally biased region" description="Basic and acidic residues" evidence="3">
    <location>
        <begin position="62"/>
        <end position="73"/>
    </location>
</feature>
<reference evidence="8" key="1">
    <citation type="journal article" date="2023" name="Commun. Biol.">
        <title>Genome analysis of Parmales, the sister group of diatoms, reveals the evolutionary specialization of diatoms from phago-mixotrophs to photoautotrophs.</title>
        <authorList>
            <person name="Ban H."/>
            <person name="Sato S."/>
            <person name="Yoshikawa S."/>
            <person name="Yamada K."/>
            <person name="Nakamura Y."/>
            <person name="Ichinomiya M."/>
            <person name="Sato N."/>
            <person name="Blanc-Mathieu R."/>
            <person name="Endo H."/>
            <person name="Kuwata A."/>
            <person name="Ogata H."/>
        </authorList>
    </citation>
    <scope>NUCLEOTIDE SEQUENCE [LARGE SCALE GENOMIC DNA]</scope>
    <source>
        <strain evidence="8">NIES 3700</strain>
    </source>
</reference>
<dbReference type="SUPFAM" id="SSF53067">
    <property type="entry name" value="Actin-like ATPase domain"/>
    <property type="match status" value="2"/>
</dbReference>
<proteinExistence type="predicted"/>
<organism evidence="7 8">
    <name type="scientific">Triparma laevis f. longispina</name>
    <dbReference type="NCBI Taxonomy" id="1714387"/>
    <lineage>
        <taxon>Eukaryota</taxon>
        <taxon>Sar</taxon>
        <taxon>Stramenopiles</taxon>
        <taxon>Ochrophyta</taxon>
        <taxon>Bolidophyceae</taxon>
        <taxon>Parmales</taxon>
        <taxon>Triparmaceae</taxon>
        <taxon>Triparma</taxon>
    </lineage>
</organism>
<keyword evidence="2" id="KW-0418">Kinase</keyword>
<dbReference type="PANTHER" id="PTHR43095:SF2">
    <property type="entry name" value="GLUCONOKINASE"/>
    <property type="match status" value="1"/>
</dbReference>
<protein>
    <recommendedName>
        <fullName evidence="9">Glycerol kinase</fullName>
    </recommendedName>
</protein>
<feature type="region of interest" description="Disordered" evidence="3">
    <location>
        <begin position="26"/>
        <end position="50"/>
    </location>
</feature>
<feature type="region of interest" description="Disordered" evidence="3">
    <location>
        <begin position="62"/>
        <end position="214"/>
    </location>
</feature>
<evidence type="ECO:0000313" key="8">
    <source>
        <dbReference type="Proteomes" id="UP001165122"/>
    </source>
</evidence>
<evidence type="ECO:0000256" key="4">
    <source>
        <dbReference type="SAM" id="SignalP"/>
    </source>
</evidence>
<feature type="compositionally biased region" description="Low complexity" evidence="3">
    <location>
        <begin position="134"/>
        <end position="158"/>
    </location>
</feature>
<keyword evidence="8" id="KW-1185">Reference proteome</keyword>
<dbReference type="EMBL" id="BRXW01000503">
    <property type="protein sequence ID" value="GMH60728.1"/>
    <property type="molecule type" value="Genomic_DNA"/>
</dbReference>
<dbReference type="AlphaFoldDB" id="A0A9W7A122"/>
<dbReference type="PANTHER" id="PTHR43095">
    <property type="entry name" value="SUGAR KINASE"/>
    <property type="match status" value="1"/>
</dbReference>
<keyword evidence="4" id="KW-0732">Signal</keyword>
<dbReference type="OrthoDB" id="1728974at2759"/>
<dbReference type="GO" id="GO:0016301">
    <property type="term" value="F:kinase activity"/>
    <property type="evidence" value="ECO:0007669"/>
    <property type="project" value="UniProtKB-KW"/>
</dbReference>
<dbReference type="Pfam" id="PF02782">
    <property type="entry name" value="FGGY_C"/>
    <property type="match status" value="1"/>
</dbReference>
<accession>A0A9W7A122</accession>
<sequence length="708" mass="78074">MDASKSSALGLSFGVLGALTVAAVSSRRSGRRGGILAPKVRGDGGGLPHVDVSKIVEDEEKVNVEERIKEKVVANESTTTKDPSTPPKPPPTTTTTTTTETIPSHSRLLRPPSTLITVSTQTRETNRSRMKQVSKTPLKSSPSKSKNKTSKSTYTITTEPITKSTSTSTDVESISSMTQTPTKKTTTTSTNYLSPLPSPPTLSTPSPKKTIPSPSTPLLKLKSLLLTTPLILCIDIGSSSIRSSFYDTNLNPIPYMSLDNSVSIKYSLNKNSSLKKILEIIDVVVDQILSRYRLLPTKPEIIGIGFASAVMNLIGLNCLGEQITEFMLYSNTNNGASPGKTEDDRIKTGCRDHSSYGLSQIERLKSDEIVWKDITVFGTISGCVISRWTDSMIKVSYSEASWTGMFNINEFDWISGSTKMPGLEDFRDNEFRIENDRVFNFGERWGELKNVKVYRGVGDGGCANLGSLCFNRERVAVTVGTSAAVRVVCEEEVEGFGKGLWCYRICGRRKLIGGAMTDGGSMVEWWEKMYDTKITSEIVEDAMAREECQLVAVPFLEGERSVGWRDNANCTIYGMNRESDKVDVLRAIFEGVSFGICRILEEMVECGVVDREESTLVCSGGALEANPQWRRLICDVCGFKLCDFGEGSATSRGVAILIKEDYEGKKYEPSLEQLEKEQVLVPDWTRHQHLRAMMIKQGRLIEAVAEIW</sequence>
<gene>
    <name evidence="7" type="ORF">TrLO_g910</name>
</gene>
<dbReference type="Pfam" id="PF00370">
    <property type="entry name" value="FGGY_N"/>
    <property type="match status" value="1"/>
</dbReference>
<evidence type="ECO:0000256" key="1">
    <source>
        <dbReference type="ARBA" id="ARBA00022679"/>
    </source>
</evidence>
<comment type="caution">
    <text evidence="7">The sequence shown here is derived from an EMBL/GenBank/DDBJ whole genome shotgun (WGS) entry which is preliminary data.</text>
</comment>
<dbReference type="InterPro" id="IPR018484">
    <property type="entry name" value="FGGY_N"/>
</dbReference>
<dbReference type="GO" id="GO:0005975">
    <property type="term" value="P:carbohydrate metabolic process"/>
    <property type="evidence" value="ECO:0007669"/>
    <property type="project" value="InterPro"/>
</dbReference>
<feature type="compositionally biased region" description="Polar residues" evidence="3">
    <location>
        <begin position="114"/>
        <end position="123"/>
    </location>
</feature>
<feature type="compositionally biased region" description="Low complexity" evidence="3">
    <location>
        <begin position="203"/>
        <end position="214"/>
    </location>
</feature>
<evidence type="ECO:0000256" key="3">
    <source>
        <dbReference type="SAM" id="MobiDB-lite"/>
    </source>
</evidence>
<evidence type="ECO:0000313" key="7">
    <source>
        <dbReference type="EMBL" id="GMH60728.1"/>
    </source>
</evidence>
<feature type="chain" id="PRO_5040973430" description="Glycerol kinase" evidence="4">
    <location>
        <begin position="24"/>
        <end position="708"/>
    </location>
</feature>
<evidence type="ECO:0000259" key="6">
    <source>
        <dbReference type="Pfam" id="PF02782"/>
    </source>
</evidence>
<evidence type="ECO:0000256" key="2">
    <source>
        <dbReference type="ARBA" id="ARBA00022777"/>
    </source>
</evidence>
<dbReference type="InterPro" id="IPR050406">
    <property type="entry name" value="FGGY_Carb_Kinase"/>
</dbReference>
<feature type="compositionally biased region" description="Low complexity" evidence="3">
    <location>
        <begin position="175"/>
        <end position="195"/>
    </location>
</feature>
<dbReference type="InterPro" id="IPR018485">
    <property type="entry name" value="FGGY_C"/>
</dbReference>